<feature type="transmembrane region" description="Helical" evidence="1">
    <location>
        <begin position="177"/>
        <end position="197"/>
    </location>
</feature>
<dbReference type="KEGG" id="vda:VDAG_08456"/>
<feature type="transmembrane region" description="Helical" evidence="1">
    <location>
        <begin position="289"/>
        <end position="315"/>
    </location>
</feature>
<dbReference type="eggNOG" id="ENOG502SWQ9">
    <property type="taxonomic scope" value="Eukaryota"/>
</dbReference>
<organism evidence="2 3">
    <name type="scientific">Verticillium dahliae (strain VdLs.17 / ATCC MYA-4575 / FGSC 10137)</name>
    <name type="common">Verticillium wilt</name>
    <dbReference type="NCBI Taxonomy" id="498257"/>
    <lineage>
        <taxon>Eukaryota</taxon>
        <taxon>Fungi</taxon>
        <taxon>Dikarya</taxon>
        <taxon>Ascomycota</taxon>
        <taxon>Pezizomycotina</taxon>
        <taxon>Sordariomycetes</taxon>
        <taxon>Hypocreomycetidae</taxon>
        <taxon>Glomerellales</taxon>
        <taxon>Plectosphaerellaceae</taxon>
        <taxon>Verticillium</taxon>
    </lineage>
</organism>
<keyword evidence="3" id="KW-1185">Reference proteome</keyword>
<protein>
    <submittedName>
        <fullName evidence="2">Uncharacterized protein</fullName>
    </submittedName>
</protein>
<feature type="transmembrane region" description="Helical" evidence="1">
    <location>
        <begin position="209"/>
        <end position="228"/>
    </location>
</feature>
<evidence type="ECO:0000256" key="1">
    <source>
        <dbReference type="SAM" id="Phobius"/>
    </source>
</evidence>
<dbReference type="Proteomes" id="UP000001611">
    <property type="component" value="Unassembled WGS sequence"/>
</dbReference>
<dbReference type="STRING" id="498257.G2XE74"/>
<sequence length="453" mass="50698">MTTTAPSMSSPTSSICDYCLESNLEFYEPSRDCEAAARVLVTLLGNKSPDMDSLVGYLRSFGGSDVPDWQAFNWFFCALDCDNALLNEKLIYQPQLECDKQICAVWEWDGNADIVGVGVYDGSIRHGSYTLHDVSHHLHPRHAEGQQLSKLQSPPGPSSKNGILDAIRNMFYHSFGAFHSGLGLLTASVLVATLIIAGQKESVYDIETSFLCSATLTAMFFLTLPAYLDIEQRYGSGVFFGFVNWLLFIISMSMKTTAAREAKKVKDDEPFSFEAFCWDKQVSDEGATVTIIALSMVPLCVFLLAGLNAAVAHWMKRPKESVPVLGWLFFRIPWRLAYALYFFVFMWASLGSLFKLKSEISKLNDGGEAKSEERWGFGQILALATWLPEFEEAIMVTYKNVRYANQRRMNGHFVGVEKPVEEESVCLVEQTPQSYAKIETAKRSSLARGQMTF</sequence>
<evidence type="ECO:0000313" key="3">
    <source>
        <dbReference type="Proteomes" id="UP000001611"/>
    </source>
</evidence>
<reference evidence="3" key="2">
    <citation type="journal article" date="2011" name="PLoS Pathog.">
        <title>Comparative genomics yields insights into niche adaptation of plant vascular wilt pathogens.</title>
        <authorList>
            <person name="Klosterman S.J."/>
            <person name="Subbarao K.V."/>
            <person name="Kang S."/>
            <person name="Veronese P."/>
            <person name="Gold S.E."/>
            <person name="Thomma B.P.H.J."/>
            <person name="Chen Z."/>
            <person name="Henrissat B."/>
            <person name="Lee Y.-H."/>
            <person name="Park J."/>
            <person name="Garcia-Pedrajas M.D."/>
            <person name="Barbara D.J."/>
            <person name="Anchieta A."/>
            <person name="de Jonge R."/>
            <person name="Santhanam P."/>
            <person name="Maruthachalam K."/>
            <person name="Atallah Z."/>
            <person name="Amyotte S.G."/>
            <person name="Paz Z."/>
            <person name="Inderbitzin P."/>
            <person name="Hayes R.J."/>
            <person name="Heiman D.I."/>
            <person name="Young S."/>
            <person name="Zeng Q."/>
            <person name="Engels R."/>
            <person name="Galagan J."/>
            <person name="Cuomo C.A."/>
            <person name="Dobinson K.F."/>
            <person name="Ma L.-J."/>
        </authorList>
    </citation>
    <scope>NUCLEOTIDE SEQUENCE [LARGE SCALE GENOMIC DNA]</scope>
    <source>
        <strain evidence="3">VdLs.17 / ATCC MYA-4575 / FGSC 10137</strain>
    </source>
</reference>
<feature type="transmembrane region" description="Helical" evidence="1">
    <location>
        <begin position="234"/>
        <end position="254"/>
    </location>
</feature>
<dbReference type="InParanoid" id="G2XE74"/>
<name>G2XE74_VERDV</name>
<feature type="transmembrane region" description="Helical" evidence="1">
    <location>
        <begin position="335"/>
        <end position="354"/>
    </location>
</feature>
<dbReference type="RefSeq" id="XP_009658476.1">
    <property type="nucleotide sequence ID" value="XM_009660181.1"/>
</dbReference>
<accession>G2XE74</accession>
<reference evidence="2 3" key="1">
    <citation type="submission" date="2008-03" db="EMBL/GenBank/DDBJ databases">
        <title>The Genome Sequence of Verticillium dahliae VdLs.17.</title>
        <authorList>
            <consortium name="The Broad Institute Genome Sequencing Platform"/>
            <person name="Ma L.-J.J."/>
            <person name="Klosterman S.J."/>
            <person name="Subbarao K."/>
            <person name="Dobinson K."/>
            <person name="Veronese P."/>
            <person name="Kang S."/>
            <person name="Gold S.E."/>
            <person name="Young S."/>
            <person name="Jaffe D."/>
            <person name="Gnerre S."/>
            <person name="Berlin A."/>
            <person name="Heiman D."/>
            <person name="Hepburn T."/>
            <person name="Sykes S."/>
            <person name="Alvarado L."/>
            <person name="Kodira C.D."/>
            <person name="Lander E."/>
            <person name="Galagan J."/>
            <person name="Nusbaum C."/>
            <person name="Birren B."/>
        </authorList>
    </citation>
    <scope>NUCLEOTIDE SEQUENCE [LARGE SCALE GENOMIC DNA]</scope>
    <source>
        <strain evidence="3">VdLs.17 / ATCC MYA-4575 / FGSC 10137</strain>
    </source>
</reference>
<keyword evidence="1" id="KW-0812">Transmembrane</keyword>
<keyword evidence="1" id="KW-1133">Transmembrane helix</keyword>
<keyword evidence="1" id="KW-0472">Membrane</keyword>
<gene>
    <name evidence="2" type="ORF">VDAG_08456</name>
</gene>
<dbReference type="HOGENOM" id="CLU_707965_0_0_1"/>
<dbReference type="OrthoDB" id="4582561at2759"/>
<evidence type="ECO:0000313" key="2">
    <source>
        <dbReference type="EMBL" id="EGY18122.1"/>
    </source>
</evidence>
<dbReference type="GeneID" id="20709919"/>
<dbReference type="EMBL" id="DS572714">
    <property type="protein sequence ID" value="EGY18122.1"/>
    <property type="molecule type" value="Genomic_DNA"/>
</dbReference>
<dbReference type="AlphaFoldDB" id="G2XE74"/>
<proteinExistence type="predicted"/>
<dbReference type="OMA" id="GHRKWLH"/>